<dbReference type="Proteomes" id="UP000294726">
    <property type="component" value="Chromosome"/>
</dbReference>
<dbReference type="GeneID" id="75066555"/>
<dbReference type="PRINTS" id="PR01438">
    <property type="entry name" value="UNVRSLSTRESS"/>
</dbReference>
<gene>
    <name evidence="5" type="primary">uspA</name>
    <name evidence="4" type="ORF">ATX59_08165</name>
    <name evidence="3" type="ORF">GA838_00540</name>
    <name evidence="5" type="ORF">OENI_1674</name>
</gene>
<proteinExistence type="inferred from homology"/>
<organism evidence="3 8">
    <name type="scientific">Oenococcus oeni</name>
    <name type="common">Leuconostoc oenos</name>
    <dbReference type="NCBI Taxonomy" id="1247"/>
    <lineage>
        <taxon>Bacteria</taxon>
        <taxon>Bacillati</taxon>
        <taxon>Bacillota</taxon>
        <taxon>Bacilli</taxon>
        <taxon>Lactobacillales</taxon>
        <taxon>Lactobacillaceae</taxon>
        <taxon>Oenococcus</taxon>
    </lineage>
</organism>
<dbReference type="EMBL" id="LR031358">
    <property type="protein sequence ID" value="VDB99034.1"/>
    <property type="molecule type" value="Genomic_DNA"/>
</dbReference>
<dbReference type="Proteomes" id="UP000181728">
    <property type="component" value="Unassembled WGS sequence"/>
</dbReference>
<dbReference type="Pfam" id="PF00582">
    <property type="entry name" value="Usp"/>
    <property type="match status" value="1"/>
</dbReference>
<evidence type="ECO:0000313" key="7">
    <source>
        <dbReference type="Proteomes" id="UP000294726"/>
    </source>
</evidence>
<dbReference type="Proteomes" id="UP001281024">
    <property type="component" value="Unassembled WGS sequence"/>
</dbReference>
<dbReference type="OMA" id="VHYSIEF"/>
<dbReference type="RefSeq" id="WP_002816475.1">
    <property type="nucleotide sequence ID" value="NZ_CP014324.1"/>
</dbReference>
<reference evidence="3" key="3">
    <citation type="submission" date="2019-10" db="EMBL/GenBank/DDBJ databases">
        <title>Malate fermentation in French cider.</title>
        <authorList>
            <person name="Cousin F.J."/>
            <person name="Medina Fernandez S."/>
            <person name="Misery B."/>
            <person name="Laplace J.-M."/>
            <person name="Cretenet M."/>
        </authorList>
    </citation>
    <scope>NUCLEOTIDE SEQUENCE</scope>
    <source>
        <strain evidence="3">UCMA15129</strain>
    </source>
</reference>
<evidence type="ECO:0000313" key="4">
    <source>
        <dbReference type="EMBL" id="OIM20541.1"/>
    </source>
</evidence>
<dbReference type="PANTHER" id="PTHR46268:SF6">
    <property type="entry name" value="UNIVERSAL STRESS PROTEIN UP12"/>
    <property type="match status" value="1"/>
</dbReference>
<feature type="domain" description="UspA" evidence="2">
    <location>
        <begin position="5"/>
        <end position="146"/>
    </location>
</feature>
<dbReference type="InterPro" id="IPR006015">
    <property type="entry name" value="Universal_stress_UspA"/>
</dbReference>
<reference evidence="4 6" key="1">
    <citation type="journal article" date="2016" name="BMC Genomics">
        <title>Consensus pan-genome assembly of the specialised wine bacterium Oenococcus oeni.</title>
        <authorList>
            <person name="Sternes P.R."/>
            <person name="Borneman A.R."/>
        </authorList>
    </citation>
    <scope>NUCLEOTIDE SEQUENCE [LARGE SCALE GENOMIC DNA]</scope>
    <source>
        <strain evidence="4 6">AWRIB661</strain>
    </source>
</reference>
<reference evidence="5 7" key="2">
    <citation type="submission" date="2018-08" db="EMBL/GenBank/DDBJ databases">
        <authorList>
            <person name="Lorentzen P. G. S. M."/>
        </authorList>
    </citation>
    <scope>NUCLEOTIDE SEQUENCE [LARGE SCALE GENOMIC DNA]</scope>
    <source>
        <strain evidence="5 7">CRBO_1381</strain>
    </source>
</reference>
<evidence type="ECO:0000313" key="5">
    <source>
        <dbReference type="EMBL" id="VDB99034.1"/>
    </source>
</evidence>
<evidence type="ECO:0000256" key="1">
    <source>
        <dbReference type="ARBA" id="ARBA00008791"/>
    </source>
</evidence>
<evidence type="ECO:0000313" key="8">
    <source>
        <dbReference type="Proteomes" id="UP001281024"/>
    </source>
</evidence>
<dbReference type="InterPro" id="IPR006016">
    <property type="entry name" value="UspA"/>
</dbReference>
<dbReference type="CDD" id="cd00293">
    <property type="entry name" value="USP-like"/>
    <property type="match status" value="1"/>
</dbReference>
<sequence>MDIAYKTILIATDGSKEAGDAFKKAVTMAAVHGKETKLVIAHVIDTPSLQSMGTFDEKFLEKLTNESLDSLEKLKKQAIESGVKNVKTHVEYGSPRQLIAYKLPEKFKADLLIVGATGLNNIEKLLIGSVTSFVVRNAKIDVLITK</sequence>
<evidence type="ECO:0000259" key="2">
    <source>
        <dbReference type="Pfam" id="PF00582"/>
    </source>
</evidence>
<evidence type="ECO:0000313" key="3">
    <source>
        <dbReference type="EMBL" id="MDV7714270.1"/>
    </source>
</evidence>
<dbReference type="EMBL" id="WERV01000001">
    <property type="protein sequence ID" value="MDV7714270.1"/>
    <property type="molecule type" value="Genomic_DNA"/>
</dbReference>
<dbReference type="EMBL" id="MLOK01000054">
    <property type="protein sequence ID" value="OIM20541.1"/>
    <property type="molecule type" value="Genomic_DNA"/>
</dbReference>
<comment type="similarity">
    <text evidence="1">Belongs to the universal stress protein A family.</text>
</comment>
<dbReference type="PANTHER" id="PTHR46268">
    <property type="entry name" value="STRESS RESPONSE PROTEIN NHAX"/>
    <property type="match status" value="1"/>
</dbReference>
<evidence type="ECO:0000313" key="6">
    <source>
        <dbReference type="Proteomes" id="UP000181728"/>
    </source>
</evidence>
<dbReference type="InterPro" id="IPR014729">
    <property type="entry name" value="Rossmann-like_a/b/a_fold"/>
</dbReference>
<dbReference type="Gene3D" id="3.40.50.620">
    <property type="entry name" value="HUPs"/>
    <property type="match status" value="1"/>
</dbReference>
<dbReference type="AlphaFoldDB" id="A0A483BE29"/>
<name>A0A483BE29_OENOE</name>
<dbReference type="SUPFAM" id="SSF52402">
    <property type="entry name" value="Adenine nucleotide alpha hydrolases-like"/>
    <property type="match status" value="1"/>
</dbReference>
<accession>A0A483BE29</accession>
<protein>
    <submittedName>
        <fullName evidence="3 5">Universal stress protein</fullName>
    </submittedName>
    <submittedName>
        <fullName evidence="4">Universal stress protein UspA</fullName>
    </submittedName>
</protein>